<name>A0A1H9TUG2_9ACTN</name>
<feature type="transmembrane region" description="Helical" evidence="1">
    <location>
        <begin position="76"/>
        <end position="97"/>
    </location>
</feature>
<evidence type="ECO:0000313" key="2">
    <source>
        <dbReference type="EMBL" id="SES00628.1"/>
    </source>
</evidence>
<dbReference type="STRING" id="64702.SAMN05443377_12820"/>
<feature type="transmembrane region" description="Helical" evidence="1">
    <location>
        <begin position="186"/>
        <end position="207"/>
    </location>
</feature>
<dbReference type="OrthoDB" id="64737at2"/>
<keyword evidence="1" id="KW-0472">Membrane</keyword>
<dbReference type="InterPro" id="IPR009781">
    <property type="entry name" value="DUF1345"/>
</dbReference>
<gene>
    <name evidence="2" type="ORF">SAMN05443377_12820</name>
</gene>
<evidence type="ECO:0000313" key="3">
    <source>
        <dbReference type="Proteomes" id="UP000198815"/>
    </source>
</evidence>
<proteinExistence type="predicted"/>
<dbReference type="Pfam" id="PF07077">
    <property type="entry name" value="DUF1345"/>
    <property type="match status" value="1"/>
</dbReference>
<dbReference type="AlphaFoldDB" id="A0A1H9TUG2"/>
<dbReference type="EMBL" id="FOGZ01000028">
    <property type="protein sequence ID" value="SES00628.1"/>
    <property type="molecule type" value="Genomic_DNA"/>
</dbReference>
<feature type="transmembrane region" description="Helical" evidence="1">
    <location>
        <begin position="37"/>
        <end position="56"/>
    </location>
</feature>
<reference evidence="2 3" key="1">
    <citation type="submission" date="2016-10" db="EMBL/GenBank/DDBJ databases">
        <authorList>
            <person name="de Groot N.N."/>
        </authorList>
    </citation>
    <scope>NUCLEOTIDE SEQUENCE [LARGE SCALE GENOMIC DNA]</scope>
    <source>
        <strain evidence="2 3">DSM 16859</strain>
    </source>
</reference>
<sequence>MKRLADSMPLRLALSAVLGLAAGLAFSAVRHGAAAAMFGWAVTAGLFVASTWLLVLRMDAAETRRHASHNDPSRGLTDTVLLAACLGSIVGLGLLLFGAKEKDLVIDGLIGTFGIIASWAAVHTLYCLRYAHLYYAHGGGVDFNGDTHPDYRDFAYLAFTLGMTYQVSDTDLKTKAMRRTALEQGLISYLLGAVVLASMINMLVQLASNAG</sequence>
<accession>A0A1H9TUG2</accession>
<keyword evidence="1" id="KW-0812">Transmembrane</keyword>
<keyword evidence="3" id="KW-1185">Reference proteome</keyword>
<dbReference type="RefSeq" id="WP_091971089.1">
    <property type="nucleotide sequence ID" value="NZ_FOGZ01000028.1"/>
</dbReference>
<protein>
    <submittedName>
        <fullName evidence="2">Uncharacterized membrane protein</fullName>
    </submittedName>
</protein>
<evidence type="ECO:0000256" key="1">
    <source>
        <dbReference type="SAM" id="Phobius"/>
    </source>
</evidence>
<keyword evidence="1" id="KW-1133">Transmembrane helix</keyword>
<dbReference type="Proteomes" id="UP000198815">
    <property type="component" value="Unassembled WGS sequence"/>
</dbReference>
<feature type="transmembrane region" description="Helical" evidence="1">
    <location>
        <begin position="109"/>
        <end position="128"/>
    </location>
</feature>
<organism evidence="2 3">
    <name type="scientific">Propionibacterium cyclohexanicum</name>
    <dbReference type="NCBI Taxonomy" id="64702"/>
    <lineage>
        <taxon>Bacteria</taxon>
        <taxon>Bacillati</taxon>
        <taxon>Actinomycetota</taxon>
        <taxon>Actinomycetes</taxon>
        <taxon>Propionibacteriales</taxon>
        <taxon>Propionibacteriaceae</taxon>
        <taxon>Propionibacterium</taxon>
    </lineage>
</organism>